<organism evidence="2 3">
    <name type="scientific">Microbacterium aurum</name>
    <dbReference type="NCBI Taxonomy" id="36805"/>
    <lineage>
        <taxon>Bacteria</taxon>
        <taxon>Bacillati</taxon>
        <taxon>Actinomycetota</taxon>
        <taxon>Actinomycetes</taxon>
        <taxon>Micrococcales</taxon>
        <taxon>Microbacteriaceae</taxon>
        <taxon>Microbacterium</taxon>
    </lineage>
</organism>
<name>A0A1P8U8P0_9MICO</name>
<dbReference type="EMBL" id="CP018762">
    <property type="protein sequence ID" value="APZ34490.1"/>
    <property type="molecule type" value="Genomic_DNA"/>
</dbReference>
<dbReference type="Proteomes" id="UP000187185">
    <property type="component" value="Chromosome"/>
</dbReference>
<dbReference type="Pfam" id="PF09754">
    <property type="entry name" value="PAC2"/>
    <property type="match status" value="1"/>
</dbReference>
<dbReference type="Gene3D" id="3.40.50.10900">
    <property type="entry name" value="PAC-like subunit"/>
    <property type="match status" value="1"/>
</dbReference>
<evidence type="ECO:0000313" key="3">
    <source>
        <dbReference type="Proteomes" id="UP000187185"/>
    </source>
</evidence>
<accession>A0A1P8U8P0</accession>
<keyword evidence="3" id="KW-1185">Reference proteome</keyword>
<dbReference type="OrthoDB" id="3733464at2"/>
<dbReference type="Gene3D" id="1.10.287.100">
    <property type="match status" value="1"/>
</dbReference>
<evidence type="ECO:0000256" key="1">
    <source>
        <dbReference type="SAM" id="MobiDB-lite"/>
    </source>
</evidence>
<dbReference type="InterPro" id="IPR008492">
    <property type="entry name" value="Rv2714-like"/>
</dbReference>
<dbReference type="STRING" id="36805.BOH66_09745"/>
<dbReference type="InterPro" id="IPR019151">
    <property type="entry name" value="Proteasome_assmbl_chaperone_2"/>
</dbReference>
<feature type="region of interest" description="Disordered" evidence="1">
    <location>
        <begin position="294"/>
        <end position="317"/>
    </location>
</feature>
<dbReference type="AlphaFoldDB" id="A0A1P8U8P0"/>
<gene>
    <name evidence="2" type="ORF">BOH66_09745</name>
</gene>
<dbReference type="PIRSF" id="PIRSF028754">
    <property type="entry name" value="UCP028754"/>
    <property type="match status" value="1"/>
</dbReference>
<proteinExistence type="predicted"/>
<dbReference type="SUPFAM" id="SSF159659">
    <property type="entry name" value="Cgl1923-like"/>
    <property type="match status" value="1"/>
</dbReference>
<dbReference type="RefSeq" id="WP_076690802.1">
    <property type="nucleotide sequence ID" value="NZ_CALBSP010000078.1"/>
</dbReference>
<reference evidence="2 3" key="1">
    <citation type="submission" date="2016-12" db="EMBL/GenBank/DDBJ databases">
        <title>Complete genome sequence of Microbacterium aurum KACC 15219.</title>
        <authorList>
            <person name="Jung Y."/>
            <person name="Shin J.-H."/>
            <person name="Lee Y.-J."/>
            <person name="Yi H."/>
            <person name="Bahn Y.-S."/>
            <person name="Kim J.F."/>
            <person name="Lee D.-W."/>
        </authorList>
    </citation>
    <scope>NUCLEOTIDE SEQUENCE [LARGE SCALE GENOMIC DNA]</scope>
    <source>
        <strain evidence="2 3">KACC 15219</strain>
    </source>
</reference>
<sequence length="317" mass="34520">MPLSGPLYERVASAPPVPAGLPMVVVLTGFTDAGGAVSQMIELFREDLSPSPVVSFSADVLLDYRARRPVITFDADHLTDYRPPRLELSLVHDAIGQPFVLLAGFEPDFAWDAFTETVVGLAEGLEVATVTWVHAIPMPVPHTRPIGTTVSGTRSELTQAHSVWQPHTQVPATVGHLLEHRFAQSGAAVSGFVLLVPHYLADTDYPAAALAGLDSLSVATGLVFDADGVREENREYLAKVDDQVEGNAELTAMLRTLEERYDSYMAGSNLGQPIIHTGDLPSADELAAELERFLADRRPDDDRRSDDKRGDDKWGRR</sequence>
<dbReference type="InterPro" id="IPR038389">
    <property type="entry name" value="PSMG2_sf"/>
</dbReference>
<dbReference type="KEGG" id="maur:BOH66_09745"/>
<evidence type="ECO:0000313" key="2">
    <source>
        <dbReference type="EMBL" id="APZ34490.1"/>
    </source>
</evidence>
<protein>
    <submittedName>
        <fullName evidence="2">PAC2 family protein</fullName>
    </submittedName>
</protein>